<dbReference type="AlphaFoldDB" id="A0A6A5AL24"/>
<accession>A0A6A5AL24</accession>
<sequence>MAKGKEFYPLTRQLRLRMRVEKCPDAPPRSIHASPLTLFSSFERTVFRCATLRDPQWLQYAWSLVGHSIWKPSDGKWVEATVCGFESATGCHLVHCRDEYVEEVLHEETYRLVKSLRVCASVSMDLSVFGRPPVAALKRTTPDDDDDDDDQT</sequence>
<reference evidence="1 2" key="1">
    <citation type="submission" date="2019-06" db="EMBL/GenBank/DDBJ databases">
        <title>Genomics analysis of Aphanomyces spp. identifies a new class of oomycete effector associated with host adaptation.</title>
        <authorList>
            <person name="Gaulin E."/>
        </authorList>
    </citation>
    <scope>NUCLEOTIDE SEQUENCE [LARGE SCALE GENOMIC DNA]</scope>
    <source>
        <strain evidence="1 2">E</strain>
    </source>
</reference>
<name>A0A6A5AL24_APHAT</name>
<gene>
    <name evidence="1" type="ORF">AaE_000318</name>
</gene>
<feature type="non-terminal residue" evidence="1">
    <location>
        <position position="152"/>
    </location>
</feature>
<protein>
    <submittedName>
        <fullName evidence="1">Uncharacterized protein</fullName>
    </submittedName>
</protein>
<organism evidence="1 2">
    <name type="scientific">Aphanomyces astaci</name>
    <name type="common">Crayfish plague agent</name>
    <dbReference type="NCBI Taxonomy" id="112090"/>
    <lineage>
        <taxon>Eukaryota</taxon>
        <taxon>Sar</taxon>
        <taxon>Stramenopiles</taxon>
        <taxon>Oomycota</taxon>
        <taxon>Saprolegniomycetes</taxon>
        <taxon>Saprolegniales</taxon>
        <taxon>Verrucalvaceae</taxon>
        <taxon>Aphanomyces</taxon>
    </lineage>
</organism>
<evidence type="ECO:0000313" key="2">
    <source>
        <dbReference type="Proteomes" id="UP000469452"/>
    </source>
</evidence>
<comment type="caution">
    <text evidence="1">The sequence shown here is derived from an EMBL/GenBank/DDBJ whole genome shotgun (WGS) entry which is preliminary data.</text>
</comment>
<dbReference type="Proteomes" id="UP000469452">
    <property type="component" value="Unassembled WGS sequence"/>
</dbReference>
<evidence type="ECO:0000313" key="1">
    <source>
        <dbReference type="EMBL" id="KAF0775982.1"/>
    </source>
</evidence>
<proteinExistence type="predicted"/>
<dbReference type="EMBL" id="VJMI01000612">
    <property type="protein sequence ID" value="KAF0775982.1"/>
    <property type="molecule type" value="Genomic_DNA"/>
</dbReference>